<dbReference type="RefSeq" id="WP_138250304.1">
    <property type="nucleotide sequence ID" value="NZ_AP022616.1"/>
</dbReference>
<dbReference type="Proteomes" id="UP000309984">
    <property type="component" value="Unassembled WGS sequence"/>
</dbReference>
<dbReference type="InterPro" id="IPR032710">
    <property type="entry name" value="NTF2-like_dom_sf"/>
</dbReference>
<gene>
    <name evidence="2" type="ORF">C1S79_20670</name>
</gene>
<sequence>MPTQTEIDEITLAAAEYGATIVSVFTDEEVRNLRTAVRWGELYNCDATQMVKECYAPDCRVEVKGAFTYHGHGTFVGLEKAIHQAAPQRHGGAERLIAVGNIVVCQGILTDQGRGEGWSSPFCVVLTLEDGKVVLDQTYMDITQWPSPLMTPSVMKEFGLELEFQRPSLALAVFAVPAVITRKLSHAFHRLSRRRPPAARPAL</sequence>
<dbReference type="EMBL" id="POTM01000051">
    <property type="protein sequence ID" value="TLH64043.1"/>
    <property type="molecule type" value="Genomic_DNA"/>
</dbReference>
<evidence type="ECO:0000259" key="1">
    <source>
        <dbReference type="Pfam" id="PF12680"/>
    </source>
</evidence>
<dbReference type="AlphaFoldDB" id="A0A7I7ZYB8"/>
<proteinExistence type="predicted"/>
<dbReference type="SUPFAM" id="SSF54427">
    <property type="entry name" value="NTF2-like"/>
    <property type="match status" value="1"/>
</dbReference>
<protein>
    <recommendedName>
        <fullName evidence="1">SnoaL-like domain-containing protein</fullName>
    </recommendedName>
</protein>
<keyword evidence="3" id="KW-1185">Reference proteome</keyword>
<comment type="caution">
    <text evidence="2">The sequence shown here is derived from an EMBL/GenBank/DDBJ whole genome shotgun (WGS) entry which is preliminary data.</text>
</comment>
<name>A0A7I7ZYB8_9MYCO</name>
<organism evidence="2 3">
    <name type="scientific">Mycolicibacterium phocaicum</name>
    <dbReference type="NCBI Taxonomy" id="319706"/>
    <lineage>
        <taxon>Bacteria</taxon>
        <taxon>Bacillati</taxon>
        <taxon>Actinomycetota</taxon>
        <taxon>Actinomycetes</taxon>
        <taxon>Mycobacteriales</taxon>
        <taxon>Mycobacteriaceae</taxon>
        <taxon>Mycolicibacterium</taxon>
    </lineage>
</organism>
<evidence type="ECO:0000313" key="3">
    <source>
        <dbReference type="Proteomes" id="UP000309984"/>
    </source>
</evidence>
<accession>A0A7I7ZYB8</accession>
<reference evidence="2 3" key="1">
    <citation type="submission" date="2018-01" db="EMBL/GenBank/DDBJ databases">
        <title>Comparative genomics of Mycobacterium mucogenicum and Mycobacterium neoaurum clade members emphasizing tRNA and non-coding RNA.</title>
        <authorList>
            <person name="Behra P.R.K."/>
            <person name="Pettersson B.M.F."/>
            <person name="Das S."/>
            <person name="Dasgupta S."/>
            <person name="Kirsebom L.A."/>
        </authorList>
    </citation>
    <scope>NUCLEOTIDE SEQUENCE [LARGE SCALE GENOMIC DNA]</scope>
    <source>
        <strain evidence="2 3">DSM 45104</strain>
    </source>
</reference>
<dbReference type="InterPro" id="IPR037401">
    <property type="entry name" value="SnoaL-like"/>
</dbReference>
<dbReference type="Gene3D" id="3.10.450.50">
    <property type="match status" value="1"/>
</dbReference>
<feature type="domain" description="SnoaL-like" evidence="1">
    <location>
        <begin position="45"/>
        <end position="134"/>
    </location>
</feature>
<evidence type="ECO:0000313" key="2">
    <source>
        <dbReference type="EMBL" id="TLH64043.1"/>
    </source>
</evidence>
<dbReference type="Pfam" id="PF12680">
    <property type="entry name" value="SnoaL_2"/>
    <property type="match status" value="1"/>
</dbReference>